<dbReference type="InterPro" id="IPR012337">
    <property type="entry name" value="RNaseH-like_sf"/>
</dbReference>
<evidence type="ECO:0000259" key="3">
    <source>
        <dbReference type="SMART" id="SM00479"/>
    </source>
</evidence>
<dbReference type="AlphaFoldDB" id="A0A7G7YMW3"/>
<organism evidence="4 5">
    <name type="scientific">Corynebacterium anserum</name>
    <dbReference type="NCBI Taxonomy" id="2684406"/>
    <lineage>
        <taxon>Bacteria</taxon>
        <taxon>Bacillati</taxon>
        <taxon>Actinomycetota</taxon>
        <taxon>Actinomycetes</taxon>
        <taxon>Mycobacteriales</taxon>
        <taxon>Corynebacteriaceae</taxon>
        <taxon>Corynebacterium</taxon>
    </lineage>
</organism>
<dbReference type="InterPro" id="IPR036397">
    <property type="entry name" value="RNaseH_sf"/>
</dbReference>
<dbReference type="FunFam" id="3.30.420.10:FF:000045">
    <property type="entry name" value="3'-5' exonuclease DinG"/>
    <property type="match status" value="1"/>
</dbReference>
<feature type="compositionally biased region" description="Polar residues" evidence="2">
    <location>
        <begin position="171"/>
        <end position="190"/>
    </location>
</feature>
<dbReference type="SMART" id="SM00479">
    <property type="entry name" value="EXOIII"/>
    <property type="match status" value="1"/>
</dbReference>
<dbReference type="Proteomes" id="UP000515275">
    <property type="component" value="Chromosome"/>
</dbReference>
<dbReference type="GO" id="GO:0003676">
    <property type="term" value="F:nucleic acid binding"/>
    <property type="evidence" value="ECO:0007669"/>
    <property type="project" value="InterPro"/>
</dbReference>
<keyword evidence="1" id="KW-0378">Hydrolase</keyword>
<protein>
    <recommendedName>
        <fullName evidence="3">Exonuclease domain-containing protein</fullName>
    </recommendedName>
</protein>
<dbReference type="GO" id="GO:0008408">
    <property type="term" value="F:3'-5' exonuclease activity"/>
    <property type="evidence" value="ECO:0007669"/>
    <property type="project" value="TreeGrafter"/>
</dbReference>
<dbReference type="KEGG" id="cans:GP473_03310"/>
<proteinExistence type="predicted"/>
<evidence type="ECO:0000313" key="4">
    <source>
        <dbReference type="EMBL" id="QNH95833.1"/>
    </source>
</evidence>
<dbReference type="GO" id="GO:0045004">
    <property type="term" value="P:DNA replication proofreading"/>
    <property type="evidence" value="ECO:0007669"/>
    <property type="project" value="TreeGrafter"/>
</dbReference>
<name>A0A7G7YMW3_9CORY</name>
<evidence type="ECO:0000256" key="2">
    <source>
        <dbReference type="SAM" id="MobiDB-lite"/>
    </source>
</evidence>
<dbReference type="PANTHER" id="PTHR30231">
    <property type="entry name" value="DNA POLYMERASE III SUBUNIT EPSILON"/>
    <property type="match status" value="1"/>
</dbReference>
<dbReference type="SUPFAM" id="SSF53098">
    <property type="entry name" value="Ribonuclease H-like"/>
    <property type="match status" value="1"/>
</dbReference>
<dbReference type="EMBL" id="CP046883">
    <property type="protein sequence ID" value="QNH95833.1"/>
    <property type="molecule type" value="Genomic_DNA"/>
</dbReference>
<dbReference type="PANTHER" id="PTHR30231:SF41">
    <property type="entry name" value="DNA POLYMERASE III SUBUNIT EPSILON"/>
    <property type="match status" value="1"/>
</dbReference>
<keyword evidence="1" id="KW-0540">Nuclease</keyword>
<dbReference type="Pfam" id="PF00929">
    <property type="entry name" value="RNase_T"/>
    <property type="match status" value="1"/>
</dbReference>
<feature type="compositionally biased region" description="Basic and acidic residues" evidence="2">
    <location>
        <begin position="11"/>
        <end position="22"/>
    </location>
</feature>
<evidence type="ECO:0000256" key="1">
    <source>
        <dbReference type="ARBA" id="ARBA00022839"/>
    </source>
</evidence>
<accession>A0A7G7YMW3</accession>
<keyword evidence="1" id="KW-0269">Exonuclease</keyword>
<dbReference type="GO" id="GO:0005829">
    <property type="term" value="C:cytosol"/>
    <property type="evidence" value="ECO:0007669"/>
    <property type="project" value="TreeGrafter"/>
</dbReference>
<gene>
    <name evidence="4" type="ORF">GP473_03310</name>
</gene>
<evidence type="ECO:0000313" key="5">
    <source>
        <dbReference type="Proteomes" id="UP000515275"/>
    </source>
</evidence>
<reference evidence="4 5" key="1">
    <citation type="submission" date="2019-12" db="EMBL/GenBank/DDBJ databases">
        <title>Corynebacterium sp. nov., isolated from feces of the Anser Albifrons in China.</title>
        <authorList>
            <person name="Liu Q."/>
        </authorList>
    </citation>
    <scope>NUCLEOTIDE SEQUENCE [LARGE SCALE GENOMIC DNA]</scope>
    <source>
        <strain evidence="4 5">23H37-10</strain>
    </source>
</reference>
<feature type="domain" description="Exonuclease" evidence="3">
    <location>
        <begin position="32"/>
        <end position="296"/>
    </location>
</feature>
<dbReference type="Gene3D" id="3.30.420.10">
    <property type="entry name" value="Ribonuclease H-like superfamily/Ribonuclease H"/>
    <property type="match status" value="2"/>
</dbReference>
<dbReference type="InterPro" id="IPR013520">
    <property type="entry name" value="Ribonucl_H"/>
</dbReference>
<sequence>MADRMSSVKHFSGEKFRKSNPRDTLHKSGLSVVVDVETTGLNPEKERIIEIAAIAVTNGQIDGTFHLLVNPERNIPRVVEKLTGIRDADVKDAPAAQAALAEFGKFITAHTSTKNTTTRIIGHNVAFDLAFIHAELHRVGPITAPRQDIRSQFAGSHSSELKRANHLPTHGNDSVKFSNPQSCPDNQPNPANHIPLRRHPGTTNLTFHGQLKDDNVLSSHTDGESIHKLNTCLENCHAVCTAHLARRLIEREQVGRYRLANVARYLNTTHKPSHRALDDVYTTYEVFQALIQLENPLA</sequence>
<feature type="region of interest" description="Disordered" evidence="2">
    <location>
        <begin position="1"/>
        <end position="22"/>
    </location>
</feature>
<dbReference type="CDD" id="cd06127">
    <property type="entry name" value="DEDDh"/>
    <property type="match status" value="1"/>
</dbReference>
<feature type="region of interest" description="Disordered" evidence="2">
    <location>
        <begin position="165"/>
        <end position="194"/>
    </location>
</feature>
<keyword evidence="5" id="KW-1185">Reference proteome</keyword>